<gene>
    <name evidence="1" type="ORF">RSSM_06510</name>
</gene>
<protein>
    <submittedName>
        <fullName evidence="1">Uncharacterized protein</fullName>
    </submittedName>
</protein>
<organism evidence="1 2">
    <name type="scientific">Rhodopirellula sallentina SM41</name>
    <dbReference type="NCBI Taxonomy" id="1263870"/>
    <lineage>
        <taxon>Bacteria</taxon>
        <taxon>Pseudomonadati</taxon>
        <taxon>Planctomycetota</taxon>
        <taxon>Planctomycetia</taxon>
        <taxon>Pirellulales</taxon>
        <taxon>Pirellulaceae</taxon>
        <taxon>Rhodopirellula</taxon>
    </lineage>
</organism>
<dbReference type="Proteomes" id="UP000011885">
    <property type="component" value="Unassembled WGS sequence"/>
</dbReference>
<evidence type="ECO:0000313" key="2">
    <source>
        <dbReference type="Proteomes" id="UP000011885"/>
    </source>
</evidence>
<sequence length="61" mass="6876">MRNRGTVSRAIMRANRNVSGLYQFHFTGVQSNAPCGAQKINEARKFGEAQKNSAVLSRWTY</sequence>
<reference evidence="1 2" key="1">
    <citation type="journal article" date="2013" name="Mar. Genomics">
        <title>Expression of sulfatases in Rhodopirellula baltica and the diversity of sulfatases in the genus Rhodopirellula.</title>
        <authorList>
            <person name="Wegner C.E."/>
            <person name="Richter-Heitmann T."/>
            <person name="Klindworth A."/>
            <person name="Klockow C."/>
            <person name="Richter M."/>
            <person name="Achstetter T."/>
            <person name="Glockner F.O."/>
            <person name="Harder J."/>
        </authorList>
    </citation>
    <scope>NUCLEOTIDE SEQUENCE [LARGE SCALE GENOMIC DNA]</scope>
    <source>
        <strain evidence="1 2">SM41</strain>
    </source>
</reference>
<comment type="caution">
    <text evidence="1">The sequence shown here is derived from an EMBL/GenBank/DDBJ whole genome shotgun (WGS) entry which is preliminary data.</text>
</comment>
<dbReference type="EMBL" id="ANOH01000452">
    <property type="protein sequence ID" value="EMI52065.1"/>
    <property type="molecule type" value="Genomic_DNA"/>
</dbReference>
<evidence type="ECO:0000313" key="1">
    <source>
        <dbReference type="EMBL" id="EMI52065.1"/>
    </source>
</evidence>
<keyword evidence="2" id="KW-1185">Reference proteome</keyword>
<proteinExistence type="predicted"/>
<name>M5TSC8_9BACT</name>
<dbReference type="AlphaFoldDB" id="M5TSC8"/>
<dbReference type="PATRIC" id="fig|1263870.3.peg.6898"/>
<accession>M5TSC8</accession>